<sequence>MSSYLSTSNLANEKRLFNAGHLRSLLLLLLSTCTYVSKAFQRENHPVELTISSGSIRGELLTLDAQHFTVFKGIPYAAPPVGAQRFQPPMQPASWRGVMNATHYGPCCAQEFERYKHKRLVELAQLRRSEDCLYINVFSPPQYNNESYPIIVWIHGGDFQTGSAADYKQDAILRNFVSRQIVFVSFNYRLGPLGFASTGDDVLPGNNGLWDQIEALRWIHRNIKIFGGDPQRVTVMGHGSGAASASLLAMSPHTEGLLHRVILLSGSAFNPGMLRTTAINTTWLLQDHLGCRAFNSSQLLECLKIRSRRDIYSPTCPRLTYDNYEDWVPVVDGFGGVIPDYPENMLSSGVARKLPILVGTASHESALHFGMYRKFAKYGAEGIPSSISERCCLISVILGNDEGKNLTLFDERRAEAIVSNLTMEHYEFHNHRLITEGCYFEYVYGPKRPNESDVVLSESLMDMFSQFLYHAPAVRLAESYDMLGAPVYLYSFDHISDSLFSEEDHWKGVFHGTDLVFLFDLDVDFATHYSYRNWQIDRRVTEIFSELLTNFARVGNPTPADGDLTKWKRFNRTLFNYLSITDHPQMKTGFHWRGHAFWNRYARKLDAVDVGNLRFIDALSKQLESYQLATWVLLSTTIFFAIILIGLACYCTRKDSDDSDS</sequence>
<proteinExistence type="inferred from homology"/>
<keyword evidence="3" id="KW-1133">Transmembrane helix</keyword>
<name>A0A077ZAZ1_TRITR</name>
<protein>
    <submittedName>
        <fullName evidence="6">Carboxylesterase family protein</fullName>
    </submittedName>
</protein>
<gene>
    <name evidence="6" type="ORF">TTRE_0000503501</name>
</gene>
<evidence type="ECO:0000259" key="5">
    <source>
        <dbReference type="Pfam" id="PF00135"/>
    </source>
</evidence>
<organism evidence="6 7">
    <name type="scientific">Trichuris trichiura</name>
    <name type="common">Whipworm</name>
    <name type="synonym">Trichocephalus trichiurus</name>
    <dbReference type="NCBI Taxonomy" id="36087"/>
    <lineage>
        <taxon>Eukaryota</taxon>
        <taxon>Metazoa</taxon>
        <taxon>Ecdysozoa</taxon>
        <taxon>Nematoda</taxon>
        <taxon>Enoplea</taxon>
        <taxon>Dorylaimia</taxon>
        <taxon>Trichinellida</taxon>
        <taxon>Trichuridae</taxon>
        <taxon>Trichuris</taxon>
    </lineage>
</organism>
<keyword evidence="3" id="KW-0472">Membrane</keyword>
<dbReference type="Proteomes" id="UP000030665">
    <property type="component" value="Unassembled WGS sequence"/>
</dbReference>
<dbReference type="PANTHER" id="PTHR43903">
    <property type="entry name" value="NEUROLIGIN"/>
    <property type="match status" value="1"/>
</dbReference>
<dbReference type="AlphaFoldDB" id="A0A077ZAZ1"/>
<dbReference type="ESTHER" id="tritr-a0a077zaz1">
    <property type="family name" value="OtherNon-catalytic_C"/>
</dbReference>
<reference evidence="6" key="2">
    <citation type="submission" date="2014-03" db="EMBL/GenBank/DDBJ databases">
        <title>The whipworm genome and dual-species transcriptomics of an intimate host-pathogen interaction.</title>
        <authorList>
            <person name="Foth B.J."/>
            <person name="Tsai I.J."/>
            <person name="Reid A.J."/>
            <person name="Bancroft A.J."/>
            <person name="Nichol S."/>
            <person name="Tracey A."/>
            <person name="Holroyd N."/>
            <person name="Cotton J.A."/>
            <person name="Stanley E.J."/>
            <person name="Zarowiecki M."/>
            <person name="Liu J.Z."/>
            <person name="Huckvale T."/>
            <person name="Cooper P.J."/>
            <person name="Grencis R.K."/>
            <person name="Berriman M."/>
        </authorList>
    </citation>
    <scope>NUCLEOTIDE SEQUENCE [LARGE SCALE GENOMIC DNA]</scope>
</reference>
<dbReference type="STRING" id="36087.A0A077ZAZ1"/>
<keyword evidence="3" id="KW-0812">Transmembrane</keyword>
<reference evidence="6" key="1">
    <citation type="submission" date="2014-01" db="EMBL/GenBank/DDBJ databases">
        <authorList>
            <person name="Aslett M."/>
        </authorList>
    </citation>
    <scope>NUCLEOTIDE SEQUENCE</scope>
</reference>
<dbReference type="InterPro" id="IPR002018">
    <property type="entry name" value="CarbesteraseB"/>
</dbReference>
<dbReference type="Gene3D" id="3.40.50.1820">
    <property type="entry name" value="alpha/beta hydrolase"/>
    <property type="match status" value="1"/>
</dbReference>
<dbReference type="EMBL" id="HG806074">
    <property type="protein sequence ID" value="CDW56753.1"/>
    <property type="molecule type" value="Genomic_DNA"/>
</dbReference>
<feature type="transmembrane region" description="Helical" evidence="3">
    <location>
        <begin position="628"/>
        <end position="651"/>
    </location>
</feature>
<feature type="signal peptide" evidence="4">
    <location>
        <begin position="1"/>
        <end position="39"/>
    </location>
</feature>
<evidence type="ECO:0000313" key="6">
    <source>
        <dbReference type="EMBL" id="CDW56753.1"/>
    </source>
</evidence>
<dbReference type="InterPro" id="IPR029058">
    <property type="entry name" value="AB_hydrolase_fold"/>
</dbReference>
<dbReference type="SUPFAM" id="SSF53474">
    <property type="entry name" value="alpha/beta-Hydrolases"/>
    <property type="match status" value="1"/>
</dbReference>
<evidence type="ECO:0000256" key="1">
    <source>
        <dbReference type="ARBA" id="ARBA00005964"/>
    </source>
</evidence>
<feature type="chain" id="PRO_5001728551" evidence="4">
    <location>
        <begin position="40"/>
        <end position="661"/>
    </location>
</feature>
<dbReference type="Pfam" id="PF00135">
    <property type="entry name" value="COesterase"/>
    <property type="match status" value="1"/>
</dbReference>
<evidence type="ECO:0000256" key="4">
    <source>
        <dbReference type="SAM" id="SignalP"/>
    </source>
</evidence>
<feature type="domain" description="Carboxylesterase type B" evidence="5">
    <location>
        <begin position="48"/>
        <end position="598"/>
    </location>
</feature>
<evidence type="ECO:0000313" key="7">
    <source>
        <dbReference type="Proteomes" id="UP000030665"/>
    </source>
</evidence>
<evidence type="ECO:0000256" key="2">
    <source>
        <dbReference type="ARBA" id="ARBA00022729"/>
    </source>
</evidence>
<dbReference type="OrthoDB" id="19653at2759"/>
<dbReference type="InterPro" id="IPR019819">
    <property type="entry name" value="Carboxylesterase_B_CS"/>
</dbReference>
<keyword evidence="7" id="KW-1185">Reference proteome</keyword>
<accession>A0A077ZAZ1</accession>
<evidence type="ECO:0000256" key="3">
    <source>
        <dbReference type="SAM" id="Phobius"/>
    </source>
</evidence>
<keyword evidence="2 4" id="KW-0732">Signal</keyword>
<comment type="similarity">
    <text evidence="1">Belongs to the type-B carboxylesterase/lipase family.</text>
</comment>
<dbReference type="PROSITE" id="PS00941">
    <property type="entry name" value="CARBOXYLESTERASE_B_2"/>
    <property type="match status" value="1"/>
</dbReference>
<dbReference type="InterPro" id="IPR051093">
    <property type="entry name" value="Neuroligin/BSAL"/>
</dbReference>